<dbReference type="AlphaFoldDB" id="A0AAD1UIL8"/>
<proteinExistence type="predicted"/>
<gene>
    <name evidence="2" type="ORF">ECRASSUSDP1_LOCUS9829</name>
</gene>
<evidence type="ECO:0000256" key="1">
    <source>
        <dbReference type="SAM" id="MobiDB-lite"/>
    </source>
</evidence>
<evidence type="ECO:0000313" key="2">
    <source>
        <dbReference type="EMBL" id="CAI2368536.1"/>
    </source>
</evidence>
<sequence>MLFDPPHIDDFAALDCDYLDININANICNLADEKEEPLPCDDKIPNIESFDNSICLEEDILSEEQLFFSKSKEKRSTAESGDVEHDSSNTLQKESEPLSPMSSTSDTNTSEKKRSPTAKKGQFSANLMRKDSLLKKGLRGSNQVIKEYICRQLKTEKPSFRRKLKDNSQIFKQWLDTLLHENFEEDLLNYDVQLNTANKRVLFSIISHILKGKRFYKKFIFDGIQQKEKFQIIKHAEDYFRFNDKDKGCGASRDYSLRSPAIALSKVLLLKDEPSVEAFWTKILGRKGVSIPDVNSFKKGIASVMDINNLL</sequence>
<evidence type="ECO:0000313" key="3">
    <source>
        <dbReference type="Proteomes" id="UP001295684"/>
    </source>
</evidence>
<reference evidence="2" key="1">
    <citation type="submission" date="2023-07" db="EMBL/GenBank/DDBJ databases">
        <authorList>
            <consortium name="AG Swart"/>
            <person name="Singh M."/>
            <person name="Singh A."/>
            <person name="Seah K."/>
            <person name="Emmerich C."/>
        </authorList>
    </citation>
    <scope>NUCLEOTIDE SEQUENCE</scope>
    <source>
        <strain evidence="2">DP1</strain>
    </source>
</reference>
<protein>
    <submittedName>
        <fullName evidence="2">Uncharacterized protein</fullName>
    </submittedName>
</protein>
<name>A0AAD1UIL8_EUPCR</name>
<comment type="caution">
    <text evidence="2">The sequence shown here is derived from an EMBL/GenBank/DDBJ whole genome shotgun (WGS) entry which is preliminary data.</text>
</comment>
<dbReference type="EMBL" id="CAMPGE010009669">
    <property type="protein sequence ID" value="CAI2368536.1"/>
    <property type="molecule type" value="Genomic_DNA"/>
</dbReference>
<keyword evidence="3" id="KW-1185">Reference proteome</keyword>
<accession>A0AAD1UIL8</accession>
<feature type="region of interest" description="Disordered" evidence="1">
    <location>
        <begin position="72"/>
        <end position="122"/>
    </location>
</feature>
<dbReference type="Proteomes" id="UP001295684">
    <property type="component" value="Unassembled WGS sequence"/>
</dbReference>
<organism evidence="2 3">
    <name type="scientific">Euplotes crassus</name>
    <dbReference type="NCBI Taxonomy" id="5936"/>
    <lineage>
        <taxon>Eukaryota</taxon>
        <taxon>Sar</taxon>
        <taxon>Alveolata</taxon>
        <taxon>Ciliophora</taxon>
        <taxon>Intramacronucleata</taxon>
        <taxon>Spirotrichea</taxon>
        <taxon>Hypotrichia</taxon>
        <taxon>Euplotida</taxon>
        <taxon>Euplotidae</taxon>
        <taxon>Moneuplotes</taxon>
    </lineage>
</organism>
<feature type="compositionally biased region" description="Basic and acidic residues" evidence="1">
    <location>
        <begin position="72"/>
        <end position="87"/>
    </location>
</feature>